<dbReference type="Pfam" id="PF10052">
    <property type="entry name" value="DUF2288"/>
    <property type="match status" value="1"/>
</dbReference>
<proteinExistence type="predicted"/>
<name>A0A1Y0I2M3_9GAMM</name>
<protein>
    <recommendedName>
        <fullName evidence="3">DUF2288 domain-containing protein</fullName>
    </recommendedName>
</protein>
<evidence type="ECO:0008006" key="3">
    <source>
        <dbReference type="Google" id="ProtNLM"/>
    </source>
</evidence>
<reference evidence="1 2" key="1">
    <citation type="submission" date="2017-05" db="EMBL/GenBank/DDBJ databases">
        <title>Genomic insights into alkan degradation activity of Oleiphilus messinensis.</title>
        <authorList>
            <person name="Kozyavkin S.A."/>
            <person name="Slesarev A.I."/>
            <person name="Golyshin P.N."/>
            <person name="Korzhenkov A."/>
            <person name="Golyshina O.N."/>
            <person name="Toshchakov S.V."/>
        </authorList>
    </citation>
    <scope>NUCLEOTIDE SEQUENCE [LARGE SCALE GENOMIC DNA]</scope>
    <source>
        <strain evidence="1 2">ME102</strain>
    </source>
</reference>
<evidence type="ECO:0000313" key="2">
    <source>
        <dbReference type="Proteomes" id="UP000196027"/>
    </source>
</evidence>
<gene>
    <name evidence="1" type="ORF">OLMES_0614</name>
</gene>
<dbReference type="RefSeq" id="WP_087459891.1">
    <property type="nucleotide sequence ID" value="NZ_CP021425.1"/>
</dbReference>
<dbReference type="Proteomes" id="UP000196027">
    <property type="component" value="Chromosome"/>
</dbReference>
<keyword evidence="2" id="KW-1185">Reference proteome</keyword>
<dbReference type="KEGG" id="ome:OLMES_0614"/>
<dbReference type="AlphaFoldDB" id="A0A1Y0I2M3"/>
<dbReference type="InterPro" id="IPR018741">
    <property type="entry name" value="DUF2288"/>
</dbReference>
<sequence length="110" mass="12596">MSTESFEDNFPRSSREKLLLETGTIPWLQLQPWFAQGKVIWVAGELDLVEVGFQFSEDNKGQFERWISAGLVAPVNDEQALAWFEQQVELWALVLKPYVLVQDQKPTAGQ</sequence>
<dbReference type="OrthoDB" id="195194at2"/>
<evidence type="ECO:0000313" key="1">
    <source>
        <dbReference type="EMBL" id="ARU54717.1"/>
    </source>
</evidence>
<organism evidence="1 2">
    <name type="scientific">Oleiphilus messinensis</name>
    <dbReference type="NCBI Taxonomy" id="141451"/>
    <lineage>
        <taxon>Bacteria</taxon>
        <taxon>Pseudomonadati</taxon>
        <taxon>Pseudomonadota</taxon>
        <taxon>Gammaproteobacteria</taxon>
        <taxon>Oceanospirillales</taxon>
        <taxon>Oleiphilaceae</taxon>
        <taxon>Oleiphilus</taxon>
    </lineage>
</organism>
<dbReference type="EMBL" id="CP021425">
    <property type="protein sequence ID" value="ARU54717.1"/>
    <property type="molecule type" value="Genomic_DNA"/>
</dbReference>
<accession>A0A1Y0I2M3</accession>